<dbReference type="SMART" id="SM00855">
    <property type="entry name" value="PGAM"/>
    <property type="match status" value="1"/>
</dbReference>
<evidence type="ECO:0000256" key="5">
    <source>
        <dbReference type="ARBA" id="ARBA00023235"/>
    </source>
</evidence>
<evidence type="ECO:0000256" key="9">
    <source>
        <dbReference type="RuleBase" id="RU004511"/>
    </source>
</evidence>
<comment type="pathway">
    <text evidence="2 9">Carbohydrate degradation; glycolysis; pyruvate from D-glyceraldehyde 3-phosphate: step 3/5.</text>
</comment>
<name>A0AAV5RP93_STABA</name>
<comment type="caution">
    <text evidence="10">The sequence shown here is derived from an EMBL/GenBank/DDBJ whole genome shotgun (WGS) entry which is preliminary data.</text>
</comment>
<dbReference type="PROSITE" id="PS00175">
    <property type="entry name" value="PG_MUTASE"/>
    <property type="match status" value="1"/>
</dbReference>
<dbReference type="EMBL" id="BTGC01000008">
    <property type="protein sequence ID" value="GMM53240.1"/>
    <property type="molecule type" value="Genomic_DNA"/>
</dbReference>
<dbReference type="GO" id="GO:0004619">
    <property type="term" value="F:phosphoglycerate mutase activity"/>
    <property type="evidence" value="ECO:0007669"/>
    <property type="project" value="UniProtKB-EC"/>
</dbReference>
<dbReference type="EC" id="5.4.2.11" evidence="9"/>
<dbReference type="CDD" id="cd07067">
    <property type="entry name" value="HP_PGM_like"/>
    <property type="match status" value="1"/>
</dbReference>
<evidence type="ECO:0000256" key="2">
    <source>
        <dbReference type="ARBA" id="ARBA00004798"/>
    </source>
</evidence>
<dbReference type="GO" id="GO:0006096">
    <property type="term" value="P:glycolytic process"/>
    <property type="evidence" value="ECO:0007669"/>
    <property type="project" value="UniProtKB-KW"/>
</dbReference>
<comment type="catalytic activity">
    <reaction evidence="1 9">
        <text>(2R)-2-phosphoglycerate = (2R)-3-phosphoglycerate</text>
        <dbReference type="Rhea" id="RHEA:15901"/>
        <dbReference type="ChEBI" id="CHEBI:58272"/>
        <dbReference type="ChEBI" id="CHEBI:58289"/>
        <dbReference type="EC" id="5.4.2.11"/>
    </reaction>
</comment>
<dbReference type="Pfam" id="PF00300">
    <property type="entry name" value="His_Phos_1"/>
    <property type="match status" value="2"/>
</dbReference>
<dbReference type="HAMAP" id="MF_01039">
    <property type="entry name" value="PGAM_GpmA"/>
    <property type="match status" value="1"/>
</dbReference>
<dbReference type="SUPFAM" id="SSF53254">
    <property type="entry name" value="Phosphoglycerate mutase-like"/>
    <property type="match status" value="1"/>
</dbReference>
<dbReference type="Gene3D" id="3.40.50.1240">
    <property type="entry name" value="Phosphoglycerate mutase-like"/>
    <property type="match status" value="1"/>
</dbReference>
<evidence type="ECO:0000256" key="8">
    <source>
        <dbReference type="PIRSR" id="PIRSR613078-3"/>
    </source>
</evidence>
<feature type="active site" description="Tele-phosphohistidine intermediate" evidence="6">
    <location>
        <position position="10"/>
    </location>
</feature>
<gene>
    <name evidence="10" type="ORF">DASB73_042030</name>
</gene>
<evidence type="ECO:0000256" key="1">
    <source>
        <dbReference type="ARBA" id="ARBA00000380"/>
    </source>
</evidence>
<evidence type="ECO:0000313" key="10">
    <source>
        <dbReference type="EMBL" id="GMM53240.1"/>
    </source>
</evidence>
<reference evidence="10 11" key="1">
    <citation type="journal article" date="2023" name="Elife">
        <title>Identification of key yeast species and microbe-microbe interactions impacting larval growth of Drosophila in the wild.</title>
        <authorList>
            <person name="Mure A."/>
            <person name="Sugiura Y."/>
            <person name="Maeda R."/>
            <person name="Honda K."/>
            <person name="Sakurai N."/>
            <person name="Takahashi Y."/>
            <person name="Watada M."/>
            <person name="Katoh T."/>
            <person name="Gotoh A."/>
            <person name="Gotoh Y."/>
            <person name="Taniguchi I."/>
            <person name="Nakamura K."/>
            <person name="Hayashi T."/>
            <person name="Katayama T."/>
            <person name="Uemura T."/>
            <person name="Hattori Y."/>
        </authorList>
    </citation>
    <scope>NUCLEOTIDE SEQUENCE [LARGE SCALE GENOMIC DNA]</scope>
    <source>
        <strain evidence="10 11">SB-73</strain>
    </source>
</reference>
<feature type="binding site" evidence="7">
    <location>
        <begin position="9"/>
        <end position="16"/>
    </location>
    <ligand>
        <name>substrate</name>
    </ligand>
</feature>
<feature type="active site" description="Proton donor/acceptor" evidence="6">
    <location>
        <position position="88"/>
    </location>
</feature>
<keyword evidence="5 9" id="KW-0413">Isomerase</keyword>
<organism evidence="10 11">
    <name type="scientific">Starmerella bacillaris</name>
    <name type="common">Yeast</name>
    <name type="synonym">Candida zemplinina</name>
    <dbReference type="NCBI Taxonomy" id="1247836"/>
    <lineage>
        <taxon>Eukaryota</taxon>
        <taxon>Fungi</taxon>
        <taxon>Dikarya</taxon>
        <taxon>Ascomycota</taxon>
        <taxon>Saccharomycotina</taxon>
        <taxon>Dipodascomycetes</taxon>
        <taxon>Dipodascales</taxon>
        <taxon>Trichomonascaceae</taxon>
        <taxon>Starmerella</taxon>
    </lineage>
</organism>
<feature type="binding site" evidence="7">
    <location>
        <begin position="88"/>
        <end position="91"/>
    </location>
    <ligand>
        <name>substrate</name>
    </ligand>
</feature>
<evidence type="ECO:0000256" key="7">
    <source>
        <dbReference type="PIRSR" id="PIRSR613078-2"/>
    </source>
</evidence>
<evidence type="ECO:0000313" key="11">
    <source>
        <dbReference type="Proteomes" id="UP001362899"/>
    </source>
</evidence>
<comment type="similarity">
    <text evidence="3 9">Belongs to the phosphoglycerate mutase family. BPG-dependent PGAM subfamily.</text>
</comment>
<dbReference type="Proteomes" id="UP001362899">
    <property type="component" value="Unassembled WGS sequence"/>
</dbReference>
<dbReference type="InterPro" id="IPR029033">
    <property type="entry name" value="His_PPase_superfam"/>
</dbReference>
<keyword evidence="11" id="KW-1185">Reference proteome</keyword>
<dbReference type="InterPro" id="IPR013078">
    <property type="entry name" value="His_Pase_superF_clade-1"/>
</dbReference>
<evidence type="ECO:0000256" key="6">
    <source>
        <dbReference type="PIRSR" id="PIRSR613078-1"/>
    </source>
</evidence>
<dbReference type="NCBIfam" id="TIGR01258">
    <property type="entry name" value="pgm_1"/>
    <property type="match status" value="1"/>
</dbReference>
<dbReference type="PANTHER" id="PTHR11931">
    <property type="entry name" value="PHOSPHOGLYCERATE MUTASE"/>
    <property type="match status" value="1"/>
</dbReference>
<keyword evidence="4 9" id="KW-0324">Glycolysis</keyword>
<accession>A0AAV5RP93</accession>
<evidence type="ECO:0000256" key="3">
    <source>
        <dbReference type="ARBA" id="ARBA00006717"/>
    </source>
</evidence>
<protein>
    <recommendedName>
        <fullName evidence="9">Phosphoglycerate mutase</fullName>
        <ecNumber evidence="9">5.4.2.11</ecNumber>
    </recommendedName>
</protein>
<proteinExistence type="inferred from homology"/>
<dbReference type="InterPro" id="IPR005952">
    <property type="entry name" value="Phosphogly_mut1"/>
</dbReference>
<feature type="binding site" evidence="7">
    <location>
        <begin position="115"/>
        <end position="116"/>
    </location>
    <ligand>
        <name>substrate</name>
    </ligand>
</feature>
<dbReference type="InterPro" id="IPR001345">
    <property type="entry name" value="PG/BPGM_mutase_AS"/>
</dbReference>
<feature type="binding site" evidence="7">
    <location>
        <begin position="182"/>
        <end position="183"/>
    </location>
    <ligand>
        <name>substrate</name>
    </ligand>
</feature>
<feature type="binding site" evidence="7">
    <location>
        <position position="61"/>
    </location>
    <ligand>
        <name>substrate</name>
    </ligand>
</feature>
<feature type="binding site" evidence="7">
    <location>
        <position position="99"/>
    </location>
    <ligand>
        <name>substrate</name>
    </ligand>
</feature>
<evidence type="ECO:0000256" key="4">
    <source>
        <dbReference type="ARBA" id="ARBA00023152"/>
    </source>
</evidence>
<dbReference type="AlphaFoldDB" id="A0AAV5RP93"/>
<sequence length="232" mass="27090">MTYHIILLRHGESEWNKENKFCGWTDLHLSDKGKKEAQNAGELLAKFPHQPKAVFTSKLTRAIQTANIVLETTNRLWTDITHTWHLNERHYGALQGRNKDDILKKYGEEKYMLWRRSFNVAPPPIDPEDEYSQVHDERYQDMPHVPLTESLSDMGDRIMPFLNNTILPTLKERKCVLVVGHGNSLRGLVRLIRHVSNEDIKKLDLVTGKPFYIELDENMMPVDAENWLTYIN</sequence>
<feature type="site" description="Transition state stabilizer" evidence="8">
    <location>
        <position position="181"/>
    </location>
</feature>